<keyword evidence="2" id="KW-1185">Reference proteome</keyword>
<proteinExistence type="predicted"/>
<name>A0AC61DBZ2_9FIRM</name>
<dbReference type="EMBL" id="PEDL01000012">
    <property type="protein sequence ID" value="PHV70238.1"/>
    <property type="molecule type" value="Genomic_DNA"/>
</dbReference>
<sequence>MDNMRKWNYIISLITAILGAILIFLSSQLGFAFNASGPGAGFWPGVLGGILVVLAVALFGTSLIKGKGLEEVPVVLNSPANKRVYSMMGIIVIYCILLKTAGFYLSTLLFIPSTMYLMEVRDKKKLIIMPLVTVIFIYIVFGILLKTKLPMPIFMN</sequence>
<accession>A0AC61DBZ2</accession>
<gene>
    <name evidence="1" type="ORF">CS063_11250</name>
</gene>
<evidence type="ECO:0000313" key="2">
    <source>
        <dbReference type="Proteomes" id="UP000224460"/>
    </source>
</evidence>
<dbReference type="Proteomes" id="UP000224460">
    <property type="component" value="Unassembled WGS sequence"/>
</dbReference>
<reference evidence="1" key="1">
    <citation type="submission" date="2017-10" db="EMBL/GenBank/DDBJ databases">
        <title>Genome sequence of cellulolytic Lachnospiraceae bacterium XHS1971 isolated from hotspring sediment.</title>
        <authorList>
            <person name="Vasudevan G."/>
            <person name="Joshi A.J."/>
            <person name="Hivarkar S."/>
            <person name="Lanjekar V.B."/>
            <person name="Dhakephalkar P.K."/>
            <person name="Dagar S."/>
        </authorList>
    </citation>
    <scope>NUCLEOTIDE SEQUENCE</scope>
    <source>
        <strain evidence="1">XHS1971</strain>
    </source>
</reference>
<protein>
    <submittedName>
        <fullName evidence="1">Uncharacterized protein</fullName>
    </submittedName>
</protein>
<comment type="caution">
    <text evidence="1">The sequence shown here is derived from an EMBL/GenBank/DDBJ whole genome shotgun (WGS) entry which is preliminary data.</text>
</comment>
<evidence type="ECO:0000313" key="1">
    <source>
        <dbReference type="EMBL" id="PHV70238.1"/>
    </source>
</evidence>
<organism evidence="1 2">
    <name type="scientific">Sporanaerobium hydrogeniformans</name>
    <dbReference type="NCBI Taxonomy" id="3072179"/>
    <lineage>
        <taxon>Bacteria</taxon>
        <taxon>Bacillati</taxon>
        <taxon>Bacillota</taxon>
        <taxon>Clostridia</taxon>
        <taxon>Lachnospirales</taxon>
        <taxon>Lachnospiraceae</taxon>
        <taxon>Sporanaerobium</taxon>
    </lineage>
</organism>